<gene>
    <name evidence="2" type="ORF">TSIB3V08_LOCUS4090</name>
</gene>
<keyword evidence="1" id="KW-0812">Transmembrane</keyword>
<dbReference type="Pfam" id="PF03392">
    <property type="entry name" value="OS-D"/>
    <property type="match status" value="2"/>
</dbReference>
<dbReference type="PANTHER" id="PTHR11257:SF12">
    <property type="entry name" value="EJACULATORY BULB-SPECIFIC PROTEIN 3-RELATED"/>
    <property type="match status" value="1"/>
</dbReference>
<dbReference type="PANTHER" id="PTHR11257">
    <property type="entry name" value="CHEMOSENSORY PROTEIN-RELATED"/>
    <property type="match status" value="1"/>
</dbReference>
<feature type="transmembrane region" description="Helical" evidence="1">
    <location>
        <begin position="20"/>
        <end position="38"/>
    </location>
</feature>
<dbReference type="SUPFAM" id="SSF100910">
    <property type="entry name" value="Chemosensory protein Csp2"/>
    <property type="match status" value="2"/>
</dbReference>
<evidence type="ECO:0000313" key="2">
    <source>
        <dbReference type="EMBL" id="CAD7259895.1"/>
    </source>
</evidence>
<accession>A0A7R9AST2</accession>
<dbReference type="EMBL" id="OC001425">
    <property type="protein sequence ID" value="CAD7259895.1"/>
    <property type="molecule type" value="Genomic_DNA"/>
</dbReference>
<dbReference type="AlphaFoldDB" id="A0A7R9AST2"/>
<keyword evidence="1" id="KW-0472">Membrane</keyword>
<dbReference type="InterPro" id="IPR036682">
    <property type="entry name" value="OS_D_A10/PebIII_sf"/>
</dbReference>
<reference evidence="2" key="1">
    <citation type="submission" date="2020-11" db="EMBL/GenBank/DDBJ databases">
        <authorList>
            <person name="Tran Van P."/>
        </authorList>
    </citation>
    <scope>NUCLEOTIDE SEQUENCE</scope>
</reference>
<name>A0A7R9AST2_TIMSH</name>
<protein>
    <submittedName>
        <fullName evidence="2">Uncharacterized protein</fullName>
    </submittedName>
</protein>
<evidence type="ECO:0000256" key="1">
    <source>
        <dbReference type="SAM" id="Phobius"/>
    </source>
</evidence>
<dbReference type="InterPro" id="IPR005055">
    <property type="entry name" value="A10/PebIII"/>
</dbReference>
<proteinExistence type="predicted"/>
<dbReference type="Gene3D" id="1.10.2080.10">
    <property type="entry name" value="Insect odorant-binding protein A10/Ejaculatory bulb-specific protein 3"/>
    <property type="match status" value="2"/>
</dbReference>
<keyword evidence="1" id="KW-1133">Transmembrane helix</keyword>
<organism evidence="2">
    <name type="scientific">Timema shepardi</name>
    <name type="common">Walking stick</name>
    <dbReference type="NCBI Taxonomy" id="629360"/>
    <lineage>
        <taxon>Eukaryota</taxon>
        <taxon>Metazoa</taxon>
        <taxon>Ecdysozoa</taxon>
        <taxon>Arthropoda</taxon>
        <taxon>Hexapoda</taxon>
        <taxon>Insecta</taxon>
        <taxon>Pterygota</taxon>
        <taxon>Neoptera</taxon>
        <taxon>Polyneoptera</taxon>
        <taxon>Phasmatodea</taxon>
        <taxon>Timematodea</taxon>
        <taxon>Timematoidea</taxon>
        <taxon>Timematidae</taxon>
        <taxon>Timema</taxon>
    </lineage>
</organism>
<sequence>MGPGTPEEQYQIHPLDMKIFLSLCLFVALLGLACSARLRREEKKKFTTQYDNVDLDVILKNPRLLNGYLDCLVRDGNCTPDGKELKESLADALANDCDKCSEKQKAGSDKVIKHLIAHQPEDWKDVEKKYDSEEEKYTTRYDGVNLDEILSNERLLKGYVDCLLADKDDSCTPDGKELKAIIPDAMTNKCAKCNDKQKEGAKKVINYLRENKPEDWKKMQTKFDPQELYSKDLESELKKI</sequence>